<protein>
    <submittedName>
        <fullName evidence="4">Putative membrane protein</fullName>
    </submittedName>
</protein>
<dbReference type="RefSeq" id="WP_207220506.1">
    <property type="nucleotide sequence ID" value="NZ_SHLI01000001.1"/>
</dbReference>
<keyword evidence="1" id="KW-1133">Transmembrane helix</keyword>
<feature type="chain" id="PRO_5020806655" evidence="2">
    <location>
        <begin position="25"/>
        <end position="113"/>
    </location>
</feature>
<keyword evidence="5" id="KW-1185">Reference proteome</keyword>
<evidence type="ECO:0000313" key="4">
    <source>
        <dbReference type="EMBL" id="RZU99042.1"/>
    </source>
</evidence>
<accession>A0A4Q8D173</accession>
<comment type="caution">
    <text evidence="4">The sequence shown here is derived from an EMBL/GenBank/DDBJ whole genome shotgun (WGS) entry which is preliminary data.</text>
</comment>
<keyword evidence="1" id="KW-0472">Membrane</keyword>
<evidence type="ECO:0000256" key="1">
    <source>
        <dbReference type="SAM" id="Phobius"/>
    </source>
</evidence>
<sequence length="113" mass="11970">MKIKSIAALSIAMAGLVTTSTAFAQSGPSGSWGSHGMMGGMPWFMGPIMMLLFLGIVVGVVFLAVRLFGGAGCNMGGSPRRGGSSARAILEERFARGEIDEEEFRKRKQALEE</sequence>
<evidence type="ECO:0000313" key="5">
    <source>
        <dbReference type="Proteomes" id="UP000292298"/>
    </source>
</evidence>
<feature type="transmembrane region" description="Helical" evidence="1">
    <location>
        <begin position="48"/>
        <end position="68"/>
    </location>
</feature>
<dbReference type="Pfam" id="PF09851">
    <property type="entry name" value="SHOCT"/>
    <property type="match status" value="1"/>
</dbReference>
<keyword evidence="2" id="KW-0732">Signal</keyword>
<feature type="domain" description="SHOCT" evidence="3">
    <location>
        <begin position="86"/>
        <end position="111"/>
    </location>
</feature>
<dbReference type="EMBL" id="SHLI01000001">
    <property type="protein sequence ID" value="RZU99042.1"/>
    <property type="molecule type" value="Genomic_DNA"/>
</dbReference>
<feature type="signal peptide" evidence="2">
    <location>
        <begin position="1"/>
        <end position="24"/>
    </location>
</feature>
<evidence type="ECO:0000256" key="2">
    <source>
        <dbReference type="SAM" id="SignalP"/>
    </source>
</evidence>
<name>A0A4Q8D173_9GAMM</name>
<gene>
    <name evidence="4" type="ORF">EV698_1319</name>
</gene>
<dbReference type="Proteomes" id="UP000292298">
    <property type="component" value="Unassembled WGS sequence"/>
</dbReference>
<evidence type="ECO:0000259" key="3">
    <source>
        <dbReference type="Pfam" id="PF09851"/>
    </source>
</evidence>
<proteinExistence type="predicted"/>
<dbReference type="InterPro" id="IPR018649">
    <property type="entry name" value="SHOCT"/>
</dbReference>
<organism evidence="4 5">
    <name type="scientific">Spiribacter vilamensis</name>
    <dbReference type="NCBI Taxonomy" id="531306"/>
    <lineage>
        <taxon>Bacteria</taxon>
        <taxon>Pseudomonadati</taxon>
        <taxon>Pseudomonadota</taxon>
        <taxon>Gammaproteobacteria</taxon>
        <taxon>Chromatiales</taxon>
        <taxon>Ectothiorhodospiraceae</taxon>
        <taxon>Spiribacter</taxon>
    </lineage>
</organism>
<keyword evidence="1" id="KW-0812">Transmembrane</keyword>
<reference evidence="4 5" key="1">
    <citation type="submission" date="2019-02" db="EMBL/GenBank/DDBJ databases">
        <title>Genomic Encyclopedia of Type Strains, Phase IV (KMG-IV): sequencing the most valuable type-strain genomes for metagenomic binning, comparative biology and taxonomic classification.</title>
        <authorList>
            <person name="Goeker M."/>
        </authorList>
    </citation>
    <scope>NUCLEOTIDE SEQUENCE [LARGE SCALE GENOMIC DNA]</scope>
    <source>
        <strain evidence="4 5">DSM 21056</strain>
    </source>
</reference>
<dbReference type="AlphaFoldDB" id="A0A4Q8D173"/>